<reference evidence="2 3" key="1">
    <citation type="journal article" date="2011" name="Nature">
        <title>Genome sequencing reveals insights into physiology and longevity of the naked mole rat.</title>
        <authorList>
            <person name="Kim E.B."/>
            <person name="Fang X."/>
            <person name="Fushan A.A."/>
            <person name="Huang Z."/>
            <person name="Lobanov A.V."/>
            <person name="Han L."/>
            <person name="Marino S.M."/>
            <person name="Sun X."/>
            <person name="Turanov A.A."/>
            <person name="Yang P."/>
            <person name="Yim S.H."/>
            <person name="Zhao X."/>
            <person name="Kasaikina M.V."/>
            <person name="Stoletzki N."/>
            <person name="Peng C."/>
            <person name="Polak P."/>
            <person name="Xiong Z."/>
            <person name="Kiezun A."/>
            <person name="Zhu Y."/>
            <person name="Chen Y."/>
            <person name="Kryukov G.V."/>
            <person name="Zhang Q."/>
            <person name="Peshkin L."/>
            <person name="Yang L."/>
            <person name="Bronson R.T."/>
            <person name="Buffenstein R."/>
            <person name="Wang B."/>
            <person name="Han C."/>
            <person name="Li Q."/>
            <person name="Chen L."/>
            <person name="Zhao W."/>
            <person name="Sunyaev S.R."/>
            <person name="Park T.J."/>
            <person name="Zhang G."/>
            <person name="Wang J."/>
            <person name="Gladyshev V.N."/>
        </authorList>
    </citation>
    <scope>NUCLEOTIDE SEQUENCE [LARGE SCALE GENOMIC DNA]</scope>
</reference>
<dbReference type="EMBL" id="JH173384">
    <property type="protein sequence ID" value="EHB16462.1"/>
    <property type="molecule type" value="Genomic_DNA"/>
</dbReference>
<evidence type="ECO:0000313" key="2">
    <source>
        <dbReference type="EMBL" id="EHB16462.1"/>
    </source>
</evidence>
<accession>G5C4N5</accession>
<feature type="region of interest" description="Disordered" evidence="1">
    <location>
        <begin position="1"/>
        <end position="28"/>
    </location>
</feature>
<sequence>MGTAIHSTVHLLRLGSPPPHKEARQRRKELRKKLLAEQEELERQMKELQAANENKQQELETVRKVGVGGKNPKFRLVFLYICIYTMEYWREMALTSPDIMRSFLQSFCNHMPGCAVSLALVSNQTVSRFTWQSH</sequence>
<dbReference type="STRING" id="10181.G5C4N5"/>
<name>G5C4N5_HETGA</name>
<dbReference type="Proteomes" id="UP000006813">
    <property type="component" value="Unassembled WGS sequence"/>
</dbReference>
<evidence type="ECO:0000313" key="3">
    <source>
        <dbReference type="Proteomes" id="UP000006813"/>
    </source>
</evidence>
<organism evidence="2 3">
    <name type="scientific">Heterocephalus glaber</name>
    <name type="common">Naked mole rat</name>
    <dbReference type="NCBI Taxonomy" id="10181"/>
    <lineage>
        <taxon>Eukaryota</taxon>
        <taxon>Metazoa</taxon>
        <taxon>Chordata</taxon>
        <taxon>Craniata</taxon>
        <taxon>Vertebrata</taxon>
        <taxon>Euteleostomi</taxon>
        <taxon>Mammalia</taxon>
        <taxon>Eutheria</taxon>
        <taxon>Euarchontoglires</taxon>
        <taxon>Glires</taxon>
        <taxon>Rodentia</taxon>
        <taxon>Hystricomorpha</taxon>
        <taxon>Bathyergidae</taxon>
        <taxon>Heterocephalus</taxon>
    </lineage>
</organism>
<protein>
    <submittedName>
        <fullName evidence="2">Switch-associated protein 70</fullName>
    </submittedName>
</protein>
<evidence type="ECO:0000256" key="1">
    <source>
        <dbReference type="SAM" id="MobiDB-lite"/>
    </source>
</evidence>
<gene>
    <name evidence="2" type="ORF">GW7_21753</name>
</gene>
<dbReference type="AlphaFoldDB" id="G5C4N5"/>
<dbReference type="eggNOG" id="ENOG502QSXX">
    <property type="taxonomic scope" value="Eukaryota"/>
</dbReference>
<dbReference type="InParanoid" id="G5C4N5"/>
<proteinExistence type="predicted"/>